<dbReference type="InterPro" id="IPR000673">
    <property type="entry name" value="Sig_transdc_resp-reg_Me-estase"/>
</dbReference>
<dbReference type="PROSITE" id="PS50110">
    <property type="entry name" value="RESPONSE_REGULATORY"/>
    <property type="match status" value="1"/>
</dbReference>
<evidence type="ECO:0000256" key="2">
    <source>
        <dbReference type="ARBA" id="ARBA00022500"/>
    </source>
</evidence>
<dbReference type="SUPFAM" id="SSF52738">
    <property type="entry name" value="Methylesterase CheB, C-terminal domain"/>
    <property type="match status" value="1"/>
</dbReference>
<dbReference type="EC" id="3.1.1.61" evidence="4"/>
<dbReference type="InterPro" id="IPR001789">
    <property type="entry name" value="Sig_transdc_resp-reg_receiver"/>
</dbReference>
<dbReference type="PIRSF" id="PIRSF000876">
    <property type="entry name" value="RR_chemtxs_CheB"/>
    <property type="match status" value="1"/>
</dbReference>
<dbReference type="PROSITE" id="PS50122">
    <property type="entry name" value="CHEB"/>
    <property type="match status" value="1"/>
</dbReference>
<name>A0ABV3YY25_9PSED</name>
<evidence type="ECO:0000256" key="6">
    <source>
        <dbReference type="PROSITE-ProRule" id="PRU00050"/>
    </source>
</evidence>
<evidence type="ECO:0000313" key="10">
    <source>
        <dbReference type="EMBL" id="MEX6504024.1"/>
    </source>
</evidence>
<dbReference type="PANTHER" id="PTHR42872:SF6">
    <property type="entry name" value="PROTEIN-GLUTAMATE METHYLESTERASE_PROTEIN-GLUTAMINE GLUTAMINASE"/>
    <property type="match status" value="1"/>
</dbReference>
<feature type="domain" description="CheB-type methylesterase" evidence="9">
    <location>
        <begin position="151"/>
        <end position="333"/>
    </location>
</feature>
<feature type="domain" description="Response regulatory" evidence="8">
    <location>
        <begin position="3"/>
        <end position="119"/>
    </location>
</feature>
<feature type="active site" evidence="6">
    <location>
        <position position="190"/>
    </location>
</feature>
<dbReference type="RefSeq" id="WP_369288964.1">
    <property type="nucleotide sequence ID" value="NZ_JBFTEG010000018.1"/>
</dbReference>
<dbReference type="CDD" id="cd16432">
    <property type="entry name" value="CheB_Rec"/>
    <property type="match status" value="1"/>
</dbReference>
<dbReference type="Gene3D" id="3.40.50.2300">
    <property type="match status" value="1"/>
</dbReference>
<feature type="active site" evidence="6">
    <location>
        <position position="282"/>
    </location>
</feature>
<keyword evidence="2 6" id="KW-0145">Chemotaxis</keyword>
<dbReference type="Proteomes" id="UP001560296">
    <property type="component" value="Unassembled WGS sequence"/>
</dbReference>
<keyword evidence="3 6" id="KW-0378">Hydrolase</keyword>
<dbReference type="InterPro" id="IPR008248">
    <property type="entry name" value="CheB-like"/>
</dbReference>
<dbReference type="Pfam" id="PF00072">
    <property type="entry name" value="Response_reg"/>
    <property type="match status" value="1"/>
</dbReference>
<protein>
    <recommendedName>
        <fullName evidence="4">protein-glutamate methylesterase</fullName>
        <ecNumber evidence="4">3.1.1.61</ecNumber>
    </recommendedName>
</protein>
<reference evidence="10 11" key="1">
    <citation type="submission" date="2024-07" db="EMBL/GenBank/DDBJ databases">
        <authorList>
            <person name="Li M."/>
        </authorList>
    </citation>
    <scope>NUCLEOTIDE SEQUENCE [LARGE SCALE GENOMIC DNA]</scope>
    <source>
        <strain evidence="10 11">25A3E</strain>
    </source>
</reference>
<keyword evidence="1" id="KW-0963">Cytoplasm</keyword>
<dbReference type="SUPFAM" id="SSF52172">
    <property type="entry name" value="CheY-like"/>
    <property type="match status" value="1"/>
</dbReference>
<evidence type="ECO:0000256" key="7">
    <source>
        <dbReference type="PROSITE-ProRule" id="PRU00169"/>
    </source>
</evidence>
<evidence type="ECO:0000256" key="1">
    <source>
        <dbReference type="ARBA" id="ARBA00022490"/>
    </source>
</evidence>
<accession>A0ABV3YY25</accession>
<dbReference type="CDD" id="cd17541">
    <property type="entry name" value="REC_CheB-like"/>
    <property type="match status" value="1"/>
</dbReference>
<proteinExistence type="predicted"/>
<dbReference type="PANTHER" id="PTHR42872">
    <property type="entry name" value="PROTEIN-GLUTAMATE METHYLESTERASE/PROTEIN-GLUTAMINE GLUTAMINASE"/>
    <property type="match status" value="1"/>
</dbReference>
<feature type="modified residue" description="4-aspartylphosphate" evidence="7">
    <location>
        <position position="52"/>
    </location>
</feature>
<dbReference type="InterPro" id="IPR035909">
    <property type="entry name" value="CheB_C"/>
</dbReference>
<evidence type="ECO:0000259" key="9">
    <source>
        <dbReference type="PROSITE" id="PS50122"/>
    </source>
</evidence>
<gene>
    <name evidence="10" type="ORF">AB5S05_18325</name>
</gene>
<feature type="active site" evidence="6">
    <location>
        <position position="164"/>
    </location>
</feature>
<dbReference type="SMART" id="SM00448">
    <property type="entry name" value="REC"/>
    <property type="match status" value="1"/>
</dbReference>
<evidence type="ECO:0000256" key="3">
    <source>
        <dbReference type="ARBA" id="ARBA00022801"/>
    </source>
</evidence>
<dbReference type="Pfam" id="PF01339">
    <property type="entry name" value="CheB_methylest"/>
    <property type="match status" value="1"/>
</dbReference>
<evidence type="ECO:0000313" key="11">
    <source>
        <dbReference type="Proteomes" id="UP001560296"/>
    </source>
</evidence>
<sequence length="350" mass="36863">MIRVLIVDDSPVIRLLLRSVLEHEGFEVREASSGEQALRLLEGYRPDIVTMDVHMPGMDGYETTARILERHALPVVVVTASADAYAAATAMQALEAGALAVLDKPRGPGEPNFEACVAELLSTLRSMVQVKIVRRPRGAKKALVVPASPSPIPAAPRLVAIAASAGGPVALKALLSPLAEQPWPLLLAQHIAIGFLGSFRDWLASICRLSVRVAEHGQVLRPGVLYLAPDGHHLGVGQGLRAQLQAASGELYCPSADHLFRQVAQQLGVHGVGIQLSGMGRDGAEGLAELRRRGALTIAQEPSSAVIDAMPLAAIKLQAACQVLPPEGMAALLNSIALRSVSRSTGPEGD</sequence>
<dbReference type="EMBL" id="JBFTEG010000018">
    <property type="protein sequence ID" value="MEX6504024.1"/>
    <property type="molecule type" value="Genomic_DNA"/>
</dbReference>
<evidence type="ECO:0000256" key="5">
    <source>
        <dbReference type="ARBA" id="ARBA00048267"/>
    </source>
</evidence>
<dbReference type="InterPro" id="IPR011006">
    <property type="entry name" value="CheY-like_superfamily"/>
</dbReference>
<dbReference type="Gene3D" id="3.40.50.180">
    <property type="entry name" value="Methylesterase CheB, C-terminal domain"/>
    <property type="match status" value="1"/>
</dbReference>
<keyword evidence="7" id="KW-0597">Phosphoprotein</keyword>
<evidence type="ECO:0000256" key="4">
    <source>
        <dbReference type="ARBA" id="ARBA00039140"/>
    </source>
</evidence>
<evidence type="ECO:0000259" key="8">
    <source>
        <dbReference type="PROSITE" id="PS50110"/>
    </source>
</evidence>
<keyword evidence="11" id="KW-1185">Reference proteome</keyword>
<organism evidence="10 11">
    <name type="scientific">Pseudomonas zhanjiangensis</name>
    <dbReference type="NCBI Taxonomy" id="3239015"/>
    <lineage>
        <taxon>Bacteria</taxon>
        <taxon>Pseudomonadati</taxon>
        <taxon>Pseudomonadota</taxon>
        <taxon>Gammaproteobacteria</taxon>
        <taxon>Pseudomonadales</taxon>
        <taxon>Pseudomonadaceae</taxon>
        <taxon>Pseudomonas</taxon>
    </lineage>
</organism>
<comment type="catalytic activity">
    <reaction evidence="5">
        <text>[protein]-L-glutamate 5-O-methyl ester + H2O = L-glutamyl-[protein] + methanol + H(+)</text>
        <dbReference type="Rhea" id="RHEA:23236"/>
        <dbReference type="Rhea" id="RHEA-COMP:10208"/>
        <dbReference type="Rhea" id="RHEA-COMP:10311"/>
        <dbReference type="ChEBI" id="CHEBI:15377"/>
        <dbReference type="ChEBI" id="CHEBI:15378"/>
        <dbReference type="ChEBI" id="CHEBI:17790"/>
        <dbReference type="ChEBI" id="CHEBI:29973"/>
        <dbReference type="ChEBI" id="CHEBI:82795"/>
        <dbReference type="EC" id="3.1.1.61"/>
    </reaction>
</comment>
<comment type="caution">
    <text evidence="10">The sequence shown here is derived from an EMBL/GenBank/DDBJ whole genome shotgun (WGS) entry which is preliminary data.</text>
</comment>